<organism evidence="1">
    <name type="scientific">uncultured Caudovirales phage</name>
    <dbReference type="NCBI Taxonomy" id="2100421"/>
    <lineage>
        <taxon>Viruses</taxon>
        <taxon>Duplodnaviria</taxon>
        <taxon>Heunggongvirae</taxon>
        <taxon>Uroviricota</taxon>
        <taxon>Caudoviricetes</taxon>
        <taxon>Peduoviridae</taxon>
        <taxon>Maltschvirus</taxon>
        <taxon>Maltschvirus maltsch</taxon>
    </lineage>
</organism>
<gene>
    <name evidence="1" type="ORF">UFOVP259_10</name>
</gene>
<dbReference type="EMBL" id="LR796261">
    <property type="protein sequence ID" value="CAB4132272.1"/>
    <property type="molecule type" value="Genomic_DNA"/>
</dbReference>
<sequence>MTSPNKKNYVVVIKQDDGSKRVFSRPVTQKTAVHLVLDSKLPLDYVAICHIEQLGIQSASTN</sequence>
<evidence type="ECO:0000313" key="1">
    <source>
        <dbReference type="EMBL" id="CAB4132272.1"/>
    </source>
</evidence>
<reference evidence="1" key="1">
    <citation type="submission" date="2020-04" db="EMBL/GenBank/DDBJ databases">
        <authorList>
            <person name="Chiriac C."/>
            <person name="Salcher M."/>
            <person name="Ghai R."/>
            <person name="Kavagutti S V."/>
        </authorList>
    </citation>
    <scope>NUCLEOTIDE SEQUENCE</scope>
</reference>
<proteinExistence type="predicted"/>
<accession>A0A6J5LF69</accession>
<protein>
    <submittedName>
        <fullName evidence="1">Uncharacterized protein</fullName>
    </submittedName>
</protein>
<name>A0A6J5LF69_9CAUD</name>